<feature type="domain" description="Histidine kinase/HSP90-like ATPase" evidence="10">
    <location>
        <begin position="274"/>
        <end position="363"/>
    </location>
</feature>
<dbReference type="Pfam" id="PF07730">
    <property type="entry name" value="HisKA_3"/>
    <property type="match status" value="1"/>
</dbReference>
<evidence type="ECO:0000256" key="5">
    <source>
        <dbReference type="ARBA" id="ARBA00022741"/>
    </source>
</evidence>
<dbReference type="PANTHER" id="PTHR24421:SF10">
    <property type="entry name" value="NITRATE_NITRITE SENSOR PROTEIN NARQ"/>
    <property type="match status" value="1"/>
</dbReference>
<evidence type="ECO:0000256" key="7">
    <source>
        <dbReference type="ARBA" id="ARBA00022840"/>
    </source>
</evidence>
<keyword evidence="4" id="KW-0808">Transferase</keyword>
<keyword evidence="7" id="KW-0067">ATP-binding</keyword>
<evidence type="ECO:0000256" key="8">
    <source>
        <dbReference type="ARBA" id="ARBA00023012"/>
    </source>
</evidence>
<dbReference type="PANTHER" id="PTHR24421">
    <property type="entry name" value="NITRATE/NITRITE SENSOR PROTEIN NARX-RELATED"/>
    <property type="match status" value="1"/>
</dbReference>
<dbReference type="CDD" id="cd16917">
    <property type="entry name" value="HATPase_UhpB-NarQ-NarX-like"/>
    <property type="match status" value="1"/>
</dbReference>
<dbReference type="InterPro" id="IPR050482">
    <property type="entry name" value="Sensor_HK_TwoCompSys"/>
</dbReference>
<dbReference type="RefSeq" id="WP_009942386.1">
    <property type="nucleotide sequence ID" value="NZ_JABNNH010000001.1"/>
</dbReference>
<feature type="transmembrane region" description="Helical" evidence="9">
    <location>
        <begin position="56"/>
        <end position="81"/>
    </location>
</feature>
<comment type="catalytic activity">
    <reaction evidence="1">
        <text>ATP + protein L-histidine = ADP + protein N-phospho-L-histidine.</text>
        <dbReference type="EC" id="2.7.13.3"/>
    </reaction>
</comment>
<dbReference type="GO" id="GO:0016301">
    <property type="term" value="F:kinase activity"/>
    <property type="evidence" value="ECO:0007669"/>
    <property type="project" value="UniProtKB-KW"/>
</dbReference>
<evidence type="ECO:0000313" key="13">
    <source>
        <dbReference type="Proteomes" id="UP001500729"/>
    </source>
</evidence>
<evidence type="ECO:0000259" key="11">
    <source>
        <dbReference type="Pfam" id="PF07730"/>
    </source>
</evidence>
<dbReference type="Proteomes" id="UP001500729">
    <property type="component" value="Unassembled WGS sequence"/>
</dbReference>
<keyword evidence="6 12" id="KW-0418">Kinase</keyword>
<keyword evidence="8" id="KW-0902">Two-component regulatory system</keyword>
<dbReference type="InterPro" id="IPR003594">
    <property type="entry name" value="HATPase_dom"/>
</dbReference>
<evidence type="ECO:0000256" key="3">
    <source>
        <dbReference type="ARBA" id="ARBA00022553"/>
    </source>
</evidence>
<feature type="transmembrane region" description="Helical" evidence="9">
    <location>
        <begin position="88"/>
        <end position="108"/>
    </location>
</feature>
<evidence type="ECO:0000256" key="9">
    <source>
        <dbReference type="SAM" id="Phobius"/>
    </source>
</evidence>
<name>A0ABP3MQD3_SACER</name>
<evidence type="ECO:0000256" key="6">
    <source>
        <dbReference type="ARBA" id="ARBA00022777"/>
    </source>
</evidence>
<evidence type="ECO:0000313" key="12">
    <source>
        <dbReference type="EMBL" id="GAA0525110.1"/>
    </source>
</evidence>
<protein>
    <recommendedName>
        <fullName evidence="2">histidine kinase</fullName>
        <ecNumber evidence="2">2.7.13.3</ecNumber>
    </recommendedName>
</protein>
<evidence type="ECO:0000256" key="2">
    <source>
        <dbReference type="ARBA" id="ARBA00012438"/>
    </source>
</evidence>
<proteinExistence type="predicted"/>
<keyword evidence="5" id="KW-0547">Nucleotide-binding</keyword>
<keyword evidence="9" id="KW-0812">Transmembrane</keyword>
<evidence type="ECO:0000256" key="4">
    <source>
        <dbReference type="ARBA" id="ARBA00022679"/>
    </source>
</evidence>
<sequence length="366" mass="38250">MVNRAGSWWRLVVSEVLAVGLPVVAVLFSHSSSWFSLVSALSACAVLPLRHRWPRLVVALCVPAFVGGLGWAPGVVALYAFGRARPHYRWQVAALLVVLVAAVVPVLVQQSLGLPAVLLTVSFVLFAAGAPVALGALVTTRHQLTDSLRQVREATEAELAAKAETARAEERTRIAREIHDAVGHQVTLIAVESAALAATSEEPATQESAGRLRALAKQALDEMRTTLGLAGDRNPAAACVRAIPDLVTRAGDSGLDVRLALEVDEREVFTPGLERAAYRVVQEALTNASKHAPGARVAVRVDVTGGSLRVSVVNSAADGQPVDIGSGGSGLEGLSERVQMAGGRLDAGPAADGGFELVALLPRGPR</sequence>
<evidence type="ECO:0000256" key="1">
    <source>
        <dbReference type="ARBA" id="ARBA00000085"/>
    </source>
</evidence>
<gene>
    <name evidence="12" type="ORF">GCM10009533_25620</name>
</gene>
<dbReference type="Gene3D" id="3.30.565.10">
    <property type="entry name" value="Histidine kinase-like ATPase, C-terminal domain"/>
    <property type="match status" value="1"/>
</dbReference>
<dbReference type="SUPFAM" id="SSF55874">
    <property type="entry name" value="ATPase domain of HSP90 chaperone/DNA topoisomerase II/histidine kinase"/>
    <property type="match status" value="1"/>
</dbReference>
<reference evidence="13" key="1">
    <citation type="journal article" date="2019" name="Int. J. Syst. Evol. Microbiol.">
        <title>The Global Catalogue of Microorganisms (GCM) 10K type strain sequencing project: providing services to taxonomists for standard genome sequencing and annotation.</title>
        <authorList>
            <consortium name="The Broad Institute Genomics Platform"/>
            <consortium name="The Broad Institute Genome Sequencing Center for Infectious Disease"/>
            <person name="Wu L."/>
            <person name="Ma J."/>
        </authorList>
    </citation>
    <scope>NUCLEOTIDE SEQUENCE [LARGE SCALE GENOMIC DNA]</scope>
    <source>
        <strain evidence="13">JCM 10303</strain>
    </source>
</reference>
<keyword evidence="9" id="KW-0472">Membrane</keyword>
<evidence type="ECO:0000259" key="10">
    <source>
        <dbReference type="Pfam" id="PF02518"/>
    </source>
</evidence>
<feature type="transmembrane region" description="Helical" evidence="9">
    <location>
        <begin position="114"/>
        <end position="139"/>
    </location>
</feature>
<accession>A0ABP3MQD3</accession>
<dbReference type="InterPro" id="IPR011712">
    <property type="entry name" value="Sig_transdc_His_kin_sub3_dim/P"/>
</dbReference>
<feature type="domain" description="Signal transduction histidine kinase subgroup 3 dimerisation and phosphoacceptor" evidence="11">
    <location>
        <begin position="170"/>
        <end position="228"/>
    </location>
</feature>
<keyword evidence="9" id="KW-1133">Transmembrane helix</keyword>
<comment type="caution">
    <text evidence="12">The sequence shown here is derived from an EMBL/GenBank/DDBJ whole genome shotgun (WGS) entry which is preliminary data.</text>
</comment>
<dbReference type="EMBL" id="BAAAGS010000014">
    <property type="protein sequence ID" value="GAA0525110.1"/>
    <property type="molecule type" value="Genomic_DNA"/>
</dbReference>
<dbReference type="InterPro" id="IPR036890">
    <property type="entry name" value="HATPase_C_sf"/>
</dbReference>
<dbReference type="Gene3D" id="1.20.5.1930">
    <property type="match status" value="1"/>
</dbReference>
<dbReference type="Pfam" id="PF02518">
    <property type="entry name" value="HATPase_c"/>
    <property type="match status" value="1"/>
</dbReference>
<keyword evidence="13" id="KW-1185">Reference proteome</keyword>
<keyword evidence="3" id="KW-0597">Phosphoprotein</keyword>
<organism evidence="12 13">
    <name type="scientific">Saccharopolyspora erythraea</name>
    <name type="common">Streptomyces erythraeus</name>
    <dbReference type="NCBI Taxonomy" id="1836"/>
    <lineage>
        <taxon>Bacteria</taxon>
        <taxon>Bacillati</taxon>
        <taxon>Actinomycetota</taxon>
        <taxon>Actinomycetes</taxon>
        <taxon>Pseudonocardiales</taxon>
        <taxon>Pseudonocardiaceae</taxon>
        <taxon>Saccharopolyspora</taxon>
    </lineage>
</organism>
<dbReference type="EC" id="2.7.13.3" evidence="2"/>